<dbReference type="GO" id="GO:0005737">
    <property type="term" value="C:cytoplasm"/>
    <property type="evidence" value="ECO:0007669"/>
    <property type="project" value="UniProtKB-SubCell"/>
</dbReference>
<keyword evidence="4 6" id="KW-0808">Transferase</keyword>
<dbReference type="InterPro" id="IPR019614">
    <property type="entry name" value="SAM-dep_methyl-trfase"/>
</dbReference>
<dbReference type="PANTHER" id="PTHR47313:SF1">
    <property type="entry name" value="RIBOSOMAL RNA LARGE SUBUNIT METHYLTRANSFERASE K_L"/>
    <property type="match status" value="1"/>
</dbReference>
<dbReference type="GO" id="GO:0052915">
    <property type="term" value="F:23S rRNA (guanine(2445)-N(2))-methyltransferase activity"/>
    <property type="evidence" value="ECO:0007669"/>
    <property type="project" value="UniProtKB-UniRule"/>
</dbReference>
<dbReference type="PROSITE" id="PS01261">
    <property type="entry name" value="UPF0020"/>
    <property type="match status" value="1"/>
</dbReference>
<dbReference type="PROSITE" id="PS00092">
    <property type="entry name" value="N6_MTASE"/>
    <property type="match status" value="1"/>
</dbReference>
<dbReference type="InterPro" id="IPR002052">
    <property type="entry name" value="DNA_methylase_N6_adenine_CS"/>
</dbReference>
<dbReference type="PANTHER" id="PTHR47313">
    <property type="entry name" value="RIBOSOMAL RNA LARGE SUBUNIT METHYLTRANSFERASE K/L"/>
    <property type="match status" value="1"/>
</dbReference>
<gene>
    <name evidence="6" type="primary">rlmL</name>
    <name evidence="9" type="ORF">CHUV0807_0466</name>
</gene>
<dbReference type="Pfam" id="PF01170">
    <property type="entry name" value="UPF0020"/>
    <property type="match status" value="1"/>
</dbReference>
<organism evidence="9 10">
    <name type="scientific">Cardiobacterium hominis</name>
    <dbReference type="NCBI Taxonomy" id="2718"/>
    <lineage>
        <taxon>Bacteria</taxon>
        <taxon>Pseudomonadati</taxon>
        <taxon>Pseudomonadota</taxon>
        <taxon>Gammaproteobacteria</taxon>
        <taxon>Cardiobacteriales</taxon>
        <taxon>Cardiobacteriaceae</taxon>
        <taxon>Cardiobacterium</taxon>
    </lineage>
</organism>
<evidence type="ECO:0000313" key="9">
    <source>
        <dbReference type="EMBL" id="SAM58619.1"/>
    </source>
</evidence>
<dbReference type="Pfam" id="PF22020">
    <property type="entry name" value="RlmL_1st"/>
    <property type="match status" value="1"/>
</dbReference>
<keyword evidence="1 6" id="KW-0963">Cytoplasm</keyword>
<evidence type="ECO:0000313" key="10">
    <source>
        <dbReference type="Proteomes" id="UP000190837"/>
    </source>
</evidence>
<keyword evidence="2 6" id="KW-0698">rRNA processing</keyword>
<dbReference type="AlphaFoldDB" id="A0A1C3H2W6"/>
<comment type="catalytic activity">
    <reaction evidence="6">
        <text>guanosine(2069) in 23S rRNA + S-adenosyl-L-methionine = N(2)-methylguanosine(2069) in 23S rRNA + S-adenosyl-L-homocysteine + H(+)</text>
        <dbReference type="Rhea" id="RHEA:43772"/>
        <dbReference type="Rhea" id="RHEA-COMP:10688"/>
        <dbReference type="Rhea" id="RHEA-COMP:10689"/>
        <dbReference type="ChEBI" id="CHEBI:15378"/>
        <dbReference type="ChEBI" id="CHEBI:57856"/>
        <dbReference type="ChEBI" id="CHEBI:59789"/>
        <dbReference type="ChEBI" id="CHEBI:74269"/>
        <dbReference type="ChEBI" id="CHEBI:74481"/>
        <dbReference type="EC" id="2.1.1.264"/>
    </reaction>
</comment>
<keyword evidence="7" id="KW-0694">RNA-binding</keyword>
<dbReference type="InterPro" id="IPR054170">
    <property type="entry name" value="RlmL_1st"/>
</dbReference>
<evidence type="ECO:0000256" key="2">
    <source>
        <dbReference type="ARBA" id="ARBA00022552"/>
    </source>
</evidence>
<evidence type="ECO:0000256" key="4">
    <source>
        <dbReference type="ARBA" id="ARBA00022679"/>
    </source>
</evidence>
<keyword evidence="3 6" id="KW-0489">Methyltransferase</keyword>
<sequence length="721" mass="80802">MQHPLVLPCAKGSEQVLLAEAESLGLQNARLGVSVVSGTGDLEVAYRLCLWSRVASRVLWIVAEGEVANPDDIYALARAVAWDEHIDADSTFAVNFNGIGQGIRNTQFGALKVKDAIADQLRDTLHRRPDVDAKNPDISIDAHLRKGRLTLALDLSGGSLHQRGYRLAHGAAPIKEHLAATLLYRAGWPQLAADGYNLIDPLCGSGTLLLEALLMAADIAPALKRPRFGFTRWQSHKPAVWKRLHEEAVARREAGLSRLDLKIWGYDHDGATLATARDNAARLDLGHCLHLERRELARFTAQPGYGARGLIITNPPYGERLGTLSELVGTYDALGAAYKTFPADWQMAIISSNPDLLKRLRLQRHKTYQAYNGGLETQIALYLRSEQHETEGQTHDPAAPVDEQARMLANRLRKNRRAAQKAAEAAETNAYRVYDQDMPEYAVAVDIYGDHVHVQEYAPPKTVAPEKARKRLLDALHIIPQILEIPAANLVLKTRERQRGNAQYQKQAARGEYLPVREGAATFLVNLHDYLDTGLFLDHRPLRRRIYGEARDKRFLNLFCYTASASVQAALGGAAHTTSVDLSQTYLDWAHRNFDANELDSRHRLIKADVMAWLAEGDSQYDLILCDPPTFSNTKKEQRVFDVQRDHVTLIERCMRRLAPGGTLYFSNNYRGFKLDPAIAERYHCEDISAATIDFDYTRRPNIHKAWKITAKTDFQILSQK</sequence>
<dbReference type="EMBL" id="FKLO01000023">
    <property type="protein sequence ID" value="SAM58619.1"/>
    <property type="molecule type" value="Genomic_DNA"/>
</dbReference>
<protein>
    <recommendedName>
        <fullName evidence="6">Ribosomal RNA large subunit methyltransferase K/L</fullName>
    </recommendedName>
    <domain>
        <recommendedName>
            <fullName evidence="6">23S rRNA m2G2445 methyltransferase</fullName>
            <ecNumber evidence="6">2.1.1.173</ecNumber>
        </recommendedName>
        <alternativeName>
            <fullName evidence="6">rRNA (guanine-N(2)-)-methyltransferase RlmL</fullName>
        </alternativeName>
    </domain>
    <domain>
        <recommendedName>
            <fullName evidence="6">23S rRNA m7G2069 methyltransferase</fullName>
            <ecNumber evidence="6">2.1.1.264</ecNumber>
        </recommendedName>
        <alternativeName>
            <fullName evidence="6">rRNA (guanine-N(7)-)-methyltransferase RlmK</fullName>
        </alternativeName>
    </domain>
</protein>
<evidence type="ECO:0000256" key="7">
    <source>
        <dbReference type="PROSITE-ProRule" id="PRU00529"/>
    </source>
</evidence>
<dbReference type="SMART" id="SM00981">
    <property type="entry name" value="THUMP"/>
    <property type="match status" value="1"/>
</dbReference>
<feature type="domain" description="THUMP" evidence="8">
    <location>
        <begin position="44"/>
        <end position="155"/>
    </location>
</feature>
<evidence type="ECO:0000259" key="8">
    <source>
        <dbReference type="PROSITE" id="PS51165"/>
    </source>
</evidence>
<dbReference type="PROSITE" id="PS51165">
    <property type="entry name" value="THUMP"/>
    <property type="match status" value="1"/>
</dbReference>
<comment type="similarity">
    <text evidence="6">Belongs to the methyltransferase superfamily. RlmKL family.</text>
</comment>
<dbReference type="InterPro" id="IPR029063">
    <property type="entry name" value="SAM-dependent_MTases_sf"/>
</dbReference>
<keyword evidence="5 6" id="KW-0949">S-adenosyl-L-methionine</keyword>
<dbReference type="InterPro" id="IPR004114">
    <property type="entry name" value="THUMP_dom"/>
</dbReference>
<comment type="function">
    <text evidence="6">Specifically methylates the guanine in position 2445 (m2G2445) and the guanine in position 2069 (m7G2069) of 23S rRNA.</text>
</comment>
<evidence type="ECO:0000256" key="1">
    <source>
        <dbReference type="ARBA" id="ARBA00022490"/>
    </source>
</evidence>
<dbReference type="EC" id="2.1.1.264" evidence="6"/>
<comment type="subcellular location">
    <subcellularLocation>
        <location evidence="6">Cytoplasm</location>
    </subcellularLocation>
</comment>
<dbReference type="EC" id="2.1.1.173" evidence="6"/>
<dbReference type="SUPFAM" id="SSF53335">
    <property type="entry name" value="S-adenosyl-L-methionine-dependent methyltransferases"/>
    <property type="match status" value="2"/>
</dbReference>
<dbReference type="Proteomes" id="UP000190837">
    <property type="component" value="Unassembled WGS sequence"/>
</dbReference>
<dbReference type="Pfam" id="PF02926">
    <property type="entry name" value="THUMP"/>
    <property type="match status" value="1"/>
</dbReference>
<dbReference type="CDD" id="cd11715">
    <property type="entry name" value="THUMP_AdoMetMT"/>
    <property type="match status" value="1"/>
</dbReference>
<name>A0A1C3H2W6_9GAMM</name>
<dbReference type="Pfam" id="PF10672">
    <property type="entry name" value="Methyltrans_SAM"/>
    <property type="match status" value="1"/>
</dbReference>
<dbReference type="InterPro" id="IPR000241">
    <property type="entry name" value="RlmKL-like_Mtase"/>
</dbReference>
<accession>A0A1C3H2W6</accession>
<dbReference type="InterPro" id="IPR053943">
    <property type="entry name" value="RlmKL-like_Mtase_CS"/>
</dbReference>
<evidence type="ECO:0000256" key="6">
    <source>
        <dbReference type="HAMAP-Rule" id="MF_01858"/>
    </source>
</evidence>
<dbReference type="Gene3D" id="3.30.2130.30">
    <property type="match status" value="1"/>
</dbReference>
<comment type="catalytic activity">
    <reaction evidence="6">
        <text>guanosine(2445) in 23S rRNA + S-adenosyl-L-methionine = N(2)-methylguanosine(2445) in 23S rRNA + S-adenosyl-L-homocysteine + H(+)</text>
        <dbReference type="Rhea" id="RHEA:42740"/>
        <dbReference type="Rhea" id="RHEA-COMP:10215"/>
        <dbReference type="Rhea" id="RHEA-COMP:10216"/>
        <dbReference type="ChEBI" id="CHEBI:15378"/>
        <dbReference type="ChEBI" id="CHEBI:57856"/>
        <dbReference type="ChEBI" id="CHEBI:59789"/>
        <dbReference type="ChEBI" id="CHEBI:74269"/>
        <dbReference type="ChEBI" id="CHEBI:74481"/>
        <dbReference type="EC" id="2.1.1.173"/>
    </reaction>
</comment>
<evidence type="ECO:0000256" key="3">
    <source>
        <dbReference type="ARBA" id="ARBA00022603"/>
    </source>
</evidence>
<reference evidence="10" key="1">
    <citation type="submission" date="2016-04" db="EMBL/GenBank/DDBJ databases">
        <authorList>
            <person name="Tagini F."/>
        </authorList>
    </citation>
    <scope>NUCLEOTIDE SEQUENCE [LARGE SCALE GENOMIC DNA]</scope>
    <source>
        <strain evidence="10">CHUV0807</strain>
    </source>
</reference>
<dbReference type="SUPFAM" id="SSF143437">
    <property type="entry name" value="THUMP domain-like"/>
    <property type="match status" value="1"/>
</dbReference>
<dbReference type="GO" id="GO:0003723">
    <property type="term" value="F:RNA binding"/>
    <property type="evidence" value="ECO:0007669"/>
    <property type="project" value="UniProtKB-UniRule"/>
</dbReference>
<dbReference type="Gene3D" id="3.40.50.150">
    <property type="entry name" value="Vaccinia Virus protein VP39"/>
    <property type="match status" value="2"/>
</dbReference>
<dbReference type="HAMAP" id="MF_01858">
    <property type="entry name" value="23SrRNA_methyltr_KL"/>
    <property type="match status" value="1"/>
</dbReference>
<evidence type="ECO:0000256" key="5">
    <source>
        <dbReference type="ARBA" id="ARBA00022691"/>
    </source>
</evidence>
<proteinExistence type="inferred from homology"/>
<dbReference type="PIRSF" id="PIRSF037618">
    <property type="entry name" value="RNA_Mtase_bacteria_prd"/>
    <property type="match status" value="1"/>
</dbReference>
<dbReference type="RefSeq" id="WP_079539424.1">
    <property type="nucleotide sequence ID" value="NZ_FKLO01000023.1"/>
</dbReference>
<dbReference type="GO" id="GO:0070043">
    <property type="term" value="F:rRNA (guanine-N7-)-methyltransferase activity"/>
    <property type="evidence" value="ECO:0007669"/>
    <property type="project" value="UniProtKB-UniRule"/>
</dbReference>
<dbReference type="InterPro" id="IPR017244">
    <property type="entry name" value="23SrRNA_methyltr_KL"/>
</dbReference>
<dbReference type="NCBIfam" id="NF008748">
    <property type="entry name" value="PRK11783.1"/>
    <property type="match status" value="1"/>
</dbReference>
<dbReference type="CDD" id="cd02440">
    <property type="entry name" value="AdoMet_MTases"/>
    <property type="match status" value="1"/>
</dbReference>
<dbReference type="Gene3D" id="3.30.750.80">
    <property type="entry name" value="RNA methyltransferase domain (HRMD) like"/>
    <property type="match status" value="1"/>
</dbReference>